<dbReference type="InterPro" id="IPR036388">
    <property type="entry name" value="WH-like_DNA-bd_sf"/>
</dbReference>
<dbReference type="Proteomes" id="UP001595699">
    <property type="component" value="Unassembled WGS sequence"/>
</dbReference>
<name>A0ABV7YHE6_9ACTN</name>
<dbReference type="PROSITE" id="PS50987">
    <property type="entry name" value="HTH_ARSR_2"/>
    <property type="match status" value="1"/>
</dbReference>
<dbReference type="SUPFAM" id="SSF46785">
    <property type="entry name" value="Winged helix' DNA-binding domain"/>
    <property type="match status" value="1"/>
</dbReference>
<evidence type="ECO:0000313" key="3">
    <source>
        <dbReference type="Proteomes" id="UP001595699"/>
    </source>
</evidence>
<dbReference type="Pfam" id="PF12840">
    <property type="entry name" value="HTH_20"/>
    <property type="match status" value="1"/>
</dbReference>
<keyword evidence="3" id="KW-1185">Reference proteome</keyword>
<protein>
    <submittedName>
        <fullName evidence="2">ArsR/SmtB family transcription factor</fullName>
    </submittedName>
</protein>
<dbReference type="InterPro" id="IPR036390">
    <property type="entry name" value="WH_DNA-bd_sf"/>
</dbReference>
<dbReference type="InterPro" id="IPR011991">
    <property type="entry name" value="ArsR-like_HTH"/>
</dbReference>
<dbReference type="InterPro" id="IPR001845">
    <property type="entry name" value="HTH_ArsR_DNA-bd_dom"/>
</dbReference>
<feature type="domain" description="HTH arsR-type" evidence="1">
    <location>
        <begin position="4"/>
        <end position="99"/>
    </location>
</feature>
<dbReference type="CDD" id="cd00090">
    <property type="entry name" value="HTH_ARSR"/>
    <property type="match status" value="1"/>
</dbReference>
<evidence type="ECO:0000259" key="1">
    <source>
        <dbReference type="PROSITE" id="PS50987"/>
    </source>
</evidence>
<gene>
    <name evidence="2" type="ORF">ACFOUW_24600</name>
</gene>
<accession>A0ABV7YHE6</accession>
<comment type="caution">
    <text evidence="2">The sequence shown here is derived from an EMBL/GenBank/DDBJ whole genome shotgun (WGS) entry which is preliminary data.</text>
</comment>
<evidence type="ECO:0000313" key="2">
    <source>
        <dbReference type="EMBL" id="MFC3764037.1"/>
    </source>
</evidence>
<dbReference type="SMART" id="SM00418">
    <property type="entry name" value="HTH_ARSR"/>
    <property type="match status" value="1"/>
</dbReference>
<dbReference type="EMBL" id="JBHRZH010000022">
    <property type="protein sequence ID" value="MFC3764037.1"/>
    <property type="molecule type" value="Genomic_DNA"/>
</dbReference>
<sequence>MAFDDEARKALDARAIRALAHPLRIRILDLLDERPPLTATEISEIVGESPANCSFHLRTLAKYGFVEEAGGGTGRNRPWQRPSGSIFIDDADADPETRTAASAFHAVKREATFRKVAEWEERHHSYPGEWSKVGFTSEINTALTAAELKEVGQKIFDLVIGIHESRETPPDAERVAIYAWGFPLGRPKGES</sequence>
<reference evidence="3" key="1">
    <citation type="journal article" date="2019" name="Int. J. Syst. Evol. Microbiol.">
        <title>The Global Catalogue of Microorganisms (GCM) 10K type strain sequencing project: providing services to taxonomists for standard genome sequencing and annotation.</title>
        <authorList>
            <consortium name="The Broad Institute Genomics Platform"/>
            <consortium name="The Broad Institute Genome Sequencing Center for Infectious Disease"/>
            <person name="Wu L."/>
            <person name="Ma J."/>
        </authorList>
    </citation>
    <scope>NUCLEOTIDE SEQUENCE [LARGE SCALE GENOMIC DNA]</scope>
    <source>
        <strain evidence="3">CGMCC 4.7241</strain>
    </source>
</reference>
<proteinExistence type="predicted"/>
<dbReference type="RefSeq" id="WP_205116134.1">
    <property type="nucleotide sequence ID" value="NZ_JAFBCM010000001.1"/>
</dbReference>
<organism evidence="2 3">
    <name type="scientific">Tenggerimyces flavus</name>
    <dbReference type="NCBI Taxonomy" id="1708749"/>
    <lineage>
        <taxon>Bacteria</taxon>
        <taxon>Bacillati</taxon>
        <taxon>Actinomycetota</taxon>
        <taxon>Actinomycetes</taxon>
        <taxon>Propionibacteriales</taxon>
        <taxon>Nocardioidaceae</taxon>
        <taxon>Tenggerimyces</taxon>
    </lineage>
</organism>
<dbReference type="Gene3D" id="1.10.10.10">
    <property type="entry name" value="Winged helix-like DNA-binding domain superfamily/Winged helix DNA-binding domain"/>
    <property type="match status" value="1"/>
</dbReference>